<comment type="similarity">
    <text evidence="2">Belongs to the glycosyl hydrolase 45 (cellulase K) family.</text>
</comment>
<evidence type="ECO:0000256" key="10">
    <source>
        <dbReference type="PROSITE-ProRule" id="PRU10069"/>
    </source>
</evidence>
<keyword evidence="9" id="KW-0624">Polysaccharide degradation</keyword>
<dbReference type="InterPro" id="IPR035971">
    <property type="entry name" value="CBD_sf"/>
</dbReference>
<accession>A0ABP9ZEP9</accession>
<evidence type="ECO:0000256" key="7">
    <source>
        <dbReference type="ARBA" id="ARBA00023277"/>
    </source>
</evidence>
<dbReference type="InterPro" id="IPR000334">
    <property type="entry name" value="Glyco_hydro_45"/>
</dbReference>
<evidence type="ECO:0000313" key="15">
    <source>
        <dbReference type="Proteomes" id="UP001473302"/>
    </source>
</evidence>
<evidence type="ECO:0000256" key="6">
    <source>
        <dbReference type="ARBA" id="ARBA00023001"/>
    </source>
</evidence>
<dbReference type="SUPFAM" id="SSF50685">
    <property type="entry name" value="Barwin-like endoglucanases"/>
    <property type="match status" value="1"/>
</dbReference>
<dbReference type="Pfam" id="PF02015">
    <property type="entry name" value="Glyco_hydro_45"/>
    <property type="match status" value="1"/>
</dbReference>
<dbReference type="PROSITE" id="PS51164">
    <property type="entry name" value="CBM1_2"/>
    <property type="match status" value="1"/>
</dbReference>
<dbReference type="PANTHER" id="PTHR39730:SF1">
    <property type="entry name" value="ENDOGLUCANASE 1"/>
    <property type="match status" value="1"/>
</dbReference>
<dbReference type="PROSITE" id="PS00562">
    <property type="entry name" value="CBM1_1"/>
    <property type="match status" value="1"/>
</dbReference>
<proteinExistence type="inferred from homology"/>
<sequence length="371" mass="38858">MKTTFTIASIALAISLGTAVDAACSDKYHQCGGINWNGPTCCEAGSTCISEPWNAYYSQCIPNEHITNKPVTTTQKPVTTTQKPVTTTQKPVTTTQKPVTTTQKPVTTTQKPVTTTQKPVTTTQKPVTTTKKPVTTTQKPAVTTTTAKPAPTNSGSSDYAPLNGGKSGSGSTTRYWDCCKASCSWPGKASVSGPVDTCGKNGISILDDNTQSGCNGGGGYMCNNNQPWAVDDGLAYGFAAASIAGSSESGWCCGCYELTFTSGPVTGKKMVVQVTNTGGDLGQNHFDLQMPGGGVGIFDGCSSQWNIPSSKWGARYGGISSASECDGLPSQLQAGCKWRFNWFKNADNPSMSFKEVSCPAALVTRSGCKRN</sequence>
<dbReference type="EC" id="3.2.1.4" evidence="3 10"/>
<dbReference type="InterPro" id="IPR036908">
    <property type="entry name" value="RlpA-like_sf"/>
</dbReference>
<gene>
    <name evidence="14" type="ORF">MFLAVUS_011114</name>
</gene>
<dbReference type="Proteomes" id="UP001473302">
    <property type="component" value="Unassembled WGS sequence"/>
</dbReference>
<feature type="region of interest" description="Disordered" evidence="11">
    <location>
        <begin position="73"/>
        <end position="170"/>
    </location>
</feature>
<evidence type="ECO:0000256" key="9">
    <source>
        <dbReference type="ARBA" id="ARBA00023326"/>
    </source>
</evidence>
<protein>
    <recommendedName>
        <fullName evidence="3 10">Cellulase</fullName>
        <ecNumber evidence="3 10">3.2.1.4</ecNumber>
    </recommendedName>
</protein>
<reference evidence="14 15" key="1">
    <citation type="submission" date="2024-04" db="EMBL/GenBank/DDBJ databases">
        <title>genome sequences of Mucor flavus KT1a and Helicostylum pulchrum KT1b strains isolated from the surface of a dry-aged beef.</title>
        <authorList>
            <person name="Toyotome T."/>
            <person name="Hosono M."/>
            <person name="Torimaru M."/>
            <person name="Fukuda K."/>
            <person name="Mikami N."/>
        </authorList>
    </citation>
    <scope>NUCLEOTIDE SEQUENCE [LARGE SCALE GENOMIC DNA]</scope>
    <source>
        <strain evidence="14 15">KT1a</strain>
    </source>
</reference>
<organism evidence="14 15">
    <name type="scientific">Mucor flavus</name>
    <dbReference type="NCBI Taxonomy" id="439312"/>
    <lineage>
        <taxon>Eukaryota</taxon>
        <taxon>Fungi</taxon>
        <taxon>Fungi incertae sedis</taxon>
        <taxon>Mucoromycota</taxon>
        <taxon>Mucoromycotina</taxon>
        <taxon>Mucoromycetes</taxon>
        <taxon>Mucorales</taxon>
        <taxon>Mucorineae</taxon>
        <taxon>Mucoraceae</taxon>
        <taxon>Mucor</taxon>
    </lineage>
</organism>
<evidence type="ECO:0000256" key="1">
    <source>
        <dbReference type="ARBA" id="ARBA00000966"/>
    </source>
</evidence>
<keyword evidence="7" id="KW-0119">Carbohydrate metabolism</keyword>
<comment type="caution">
    <text evidence="14">The sequence shown here is derived from an EMBL/GenBank/DDBJ whole genome shotgun (WGS) entry which is preliminary data.</text>
</comment>
<feature type="active site" description="Nucleophile" evidence="10">
    <location>
        <position position="177"/>
    </location>
</feature>
<feature type="compositionally biased region" description="Low complexity" evidence="11">
    <location>
        <begin position="73"/>
        <end position="152"/>
    </location>
</feature>
<keyword evidence="5" id="KW-0378">Hydrolase</keyword>
<dbReference type="PROSITE" id="PS01140">
    <property type="entry name" value="GLYCOSYL_HYDROL_F45"/>
    <property type="match status" value="1"/>
</dbReference>
<dbReference type="CDD" id="cd22278">
    <property type="entry name" value="DPBB_GH45_endoglucanase"/>
    <property type="match status" value="1"/>
</dbReference>
<keyword evidence="4 12" id="KW-0732">Signal</keyword>
<keyword evidence="15" id="KW-1185">Reference proteome</keyword>
<comment type="catalytic activity">
    <reaction evidence="1 10">
        <text>Endohydrolysis of (1-&gt;4)-beta-D-glucosidic linkages in cellulose, lichenin and cereal beta-D-glucans.</text>
        <dbReference type="EC" id="3.2.1.4"/>
    </reaction>
</comment>
<dbReference type="InterPro" id="IPR000254">
    <property type="entry name" value="CBD"/>
</dbReference>
<feature type="signal peptide" evidence="12">
    <location>
        <begin position="1"/>
        <end position="22"/>
    </location>
</feature>
<evidence type="ECO:0000256" key="4">
    <source>
        <dbReference type="ARBA" id="ARBA00022729"/>
    </source>
</evidence>
<evidence type="ECO:0000256" key="12">
    <source>
        <dbReference type="SAM" id="SignalP"/>
    </source>
</evidence>
<keyword evidence="6" id="KW-0136">Cellulose degradation</keyword>
<evidence type="ECO:0000256" key="5">
    <source>
        <dbReference type="ARBA" id="ARBA00022801"/>
    </source>
</evidence>
<dbReference type="SUPFAM" id="SSF57180">
    <property type="entry name" value="Cellulose-binding domain"/>
    <property type="match status" value="1"/>
</dbReference>
<name>A0ABP9ZEP9_9FUNG</name>
<keyword evidence="8" id="KW-0326">Glycosidase</keyword>
<dbReference type="Pfam" id="PF00734">
    <property type="entry name" value="CBM_1"/>
    <property type="match status" value="1"/>
</dbReference>
<evidence type="ECO:0000256" key="8">
    <source>
        <dbReference type="ARBA" id="ARBA00023295"/>
    </source>
</evidence>
<evidence type="ECO:0000313" key="14">
    <source>
        <dbReference type="EMBL" id="GAA5817566.1"/>
    </source>
</evidence>
<evidence type="ECO:0000259" key="13">
    <source>
        <dbReference type="PROSITE" id="PS51164"/>
    </source>
</evidence>
<feature type="domain" description="CBM1" evidence="13">
    <location>
        <begin position="23"/>
        <end position="61"/>
    </location>
</feature>
<evidence type="ECO:0000256" key="2">
    <source>
        <dbReference type="ARBA" id="ARBA00007793"/>
    </source>
</evidence>
<evidence type="ECO:0000256" key="3">
    <source>
        <dbReference type="ARBA" id="ARBA00012601"/>
    </source>
</evidence>
<dbReference type="EMBL" id="BAABUK010000044">
    <property type="protein sequence ID" value="GAA5817566.1"/>
    <property type="molecule type" value="Genomic_DNA"/>
</dbReference>
<feature type="chain" id="PRO_5047359090" description="Cellulase" evidence="12">
    <location>
        <begin position="23"/>
        <end position="371"/>
    </location>
</feature>
<dbReference type="Gene3D" id="2.40.40.10">
    <property type="entry name" value="RlpA-like domain"/>
    <property type="match status" value="1"/>
</dbReference>
<evidence type="ECO:0000256" key="11">
    <source>
        <dbReference type="SAM" id="MobiDB-lite"/>
    </source>
</evidence>
<dbReference type="PANTHER" id="PTHR39730">
    <property type="entry name" value="ENDOGLUCANASE 1"/>
    <property type="match status" value="1"/>
</dbReference>
<dbReference type="InterPro" id="IPR052288">
    <property type="entry name" value="GH45_Enzymes"/>
</dbReference>
<dbReference type="SMART" id="SM00236">
    <property type="entry name" value="fCBD"/>
    <property type="match status" value="1"/>
</dbReference>